<comment type="caution">
    <text evidence="1">The sequence shown here is derived from an EMBL/GenBank/DDBJ whole genome shotgun (WGS) entry which is preliminary data.</text>
</comment>
<sequence length="419" mass="45814">MAILGDDAVSARVDAGVLPLSGYAQFDDPNAGTSGKAFSPDGEVRRFDQIGDLESSVLWITNLGTGDESLRRGGKLRCASFIGASIQEIAKDLGLDVQPDGRLPDGAAAHVAGVLDRSLRAAASAYGSGSAFRWVHGLKGDYLHQDIARDLPKGPLSGVESFPRQREVLAAAYQTRSIPQWGEWPLGPGTRFVTLRFNRLAYARQMLQMQFPVGKNWVHVEGTAGVELVGEMLARPCLVRGEVSLRDGMEDTSPVTLAALGFDGSRNGRRRGWFSQPELAKLCEFMNVKAEGFLLDEDGTRPLPARAQLPEALTSRAERSLSYAYGLVAHCHWLALATARRVAERDLEHADVWSIWLRAMDRALMHEVALRAHQDGLHVEAYGEGAIVLRLLDSDLQKAQRFWELEGFQYPAGGPGQDQ</sequence>
<organism evidence="1 2">
    <name type="scientific">Achromobacter aegrifaciens</name>
    <dbReference type="NCBI Taxonomy" id="1287736"/>
    <lineage>
        <taxon>Bacteria</taxon>
        <taxon>Pseudomonadati</taxon>
        <taxon>Pseudomonadota</taxon>
        <taxon>Betaproteobacteria</taxon>
        <taxon>Burkholderiales</taxon>
        <taxon>Alcaligenaceae</taxon>
        <taxon>Achromobacter</taxon>
    </lineage>
</organism>
<accession>A0AAD2KLY3</accession>
<reference evidence="1 2" key="1">
    <citation type="submission" date="2015-09" db="EMBL/GenBank/DDBJ databases">
        <authorList>
            <consortium name="Pathogen Informatics"/>
        </authorList>
    </citation>
    <scope>NUCLEOTIDE SEQUENCE [LARGE SCALE GENOMIC DNA]</scope>
    <source>
        <strain evidence="1 2">2789STDY5608625</strain>
    </source>
</reference>
<dbReference type="AlphaFoldDB" id="A0AAD2KLY3"/>
<name>A0AAD2KLY3_ACHAE</name>
<dbReference type="Proteomes" id="UP000044098">
    <property type="component" value="Unassembled WGS sequence"/>
</dbReference>
<proteinExistence type="predicted"/>
<gene>
    <name evidence="1" type="ORF">ERS370000_05482</name>
</gene>
<protein>
    <submittedName>
        <fullName evidence="1">Uncharacterized protein</fullName>
    </submittedName>
</protein>
<dbReference type="EMBL" id="CYTK01000012">
    <property type="protein sequence ID" value="CUJ71709.1"/>
    <property type="molecule type" value="Genomic_DNA"/>
</dbReference>
<evidence type="ECO:0000313" key="1">
    <source>
        <dbReference type="EMBL" id="CUJ71709.1"/>
    </source>
</evidence>
<evidence type="ECO:0000313" key="2">
    <source>
        <dbReference type="Proteomes" id="UP000044098"/>
    </source>
</evidence>